<sequence length="1002" mass="115353">MARRLSVLREELDTHVLALLRGKIEEISITQDSRFSKLHNDIQRIIQSILHTGLAHSEELQKHIEAFTTSQKQEHAKTRASFIYMEGEKRKNRVQLALLDSLRFPMMNDRYHKLARAHERTFLWIFEDPQRHHKPWGNFAKWLSVGAGTYWIQGKAASGKSTLMNFIWNNPRTLKYLGKWARGGRLLVAAFFFWNSGVPDQRSQSGLLRSLLYEVLKTRQDLIPEVFASQWEKISVLAAHDLEISVEEWSLVELETSFEKLVKLADPSLRFCFFVDGLDEYDGDPADISQFFLDLSEISPYAKFCVSSRPWPDFHDIYEGVPRLQLQDLTRDDIVLFIRDKLGKSKPMKRFLLMDSQGASGLIEEIVEKAVGVFLWVALVVKSLVNGLRSGDDISHLRRRLESLPSDLGDLYGHMLKSIDPLDREEASKMFQIFRQSGHCLDVPTLERTLRPDGYRQSLELPIKTTYSEEEGKKTKMGIERMTVRLNSRSKGLLEILHYEEDIPRHDRILSSTTHLPLVAKVWSNIWVDSGTIIYPVGTAQLQRMVYHEDRSNLPTTTAFVEENEMIHEAEHLSNSSYIENCSQSSPAGVERFEDGSKYSLSVKENEMIHGAEQISNSLDIEDCSRSSPAEGERFEDGSEYTLSRVSYLHRTVRDYLEQEVIWNDLLQHTKHIDFNAKTALLVADVLELKTTERMLTFRSIYDGGIKALTRVSTLAPLNLKPQILLLEELGRSLGAYWIGEMLVRSINNDPWRHENEYCRRKWQGDAFDIFPKVMWSLLRWYADTRLSTSALSRHTPSHSLLAYALGLELWCVRDTVERAPVPDFNVIEHLLCLGCNPNASYRGLSIWGCTVSFLHILNTMEETQESNFVNLLPWLRGCKLLLEHGADPNACCVPGYHEWWREVRFSQAEDQPVFNCELMRVSHHRCTDLRSLPGRANALYHEEACSVSVVFGEVFMRKISLPGARELMSAHENKKMRVRELSGNGWSKSKRRGRKGRRHDG</sequence>
<dbReference type="PANTHER" id="PTHR10039">
    <property type="entry name" value="AMELOGENIN"/>
    <property type="match status" value="1"/>
</dbReference>
<feature type="domain" description="Nephrocystin 3-like N-terminal" evidence="3">
    <location>
        <begin position="138"/>
        <end position="309"/>
    </location>
</feature>
<dbReference type="SUPFAM" id="SSF52540">
    <property type="entry name" value="P-loop containing nucleoside triphosphate hydrolases"/>
    <property type="match status" value="1"/>
</dbReference>
<dbReference type="Pfam" id="PF24883">
    <property type="entry name" value="NPHP3_N"/>
    <property type="match status" value="1"/>
</dbReference>
<proteinExistence type="predicted"/>
<feature type="region of interest" description="Disordered" evidence="2">
    <location>
        <begin position="973"/>
        <end position="1002"/>
    </location>
</feature>
<evidence type="ECO:0000256" key="1">
    <source>
        <dbReference type="ARBA" id="ARBA00022737"/>
    </source>
</evidence>
<evidence type="ECO:0000256" key="2">
    <source>
        <dbReference type="SAM" id="MobiDB-lite"/>
    </source>
</evidence>
<dbReference type="InterPro" id="IPR027417">
    <property type="entry name" value="P-loop_NTPase"/>
</dbReference>
<dbReference type="OrthoDB" id="443402at2759"/>
<evidence type="ECO:0008006" key="7">
    <source>
        <dbReference type="Google" id="ProtNLM"/>
    </source>
</evidence>
<dbReference type="Proteomes" id="UP000235371">
    <property type="component" value="Unassembled WGS sequence"/>
</dbReference>
<keyword evidence="6" id="KW-1185">Reference proteome</keyword>
<dbReference type="GeneID" id="36580914"/>
<dbReference type="InterPro" id="IPR056884">
    <property type="entry name" value="NPHP3-like_N"/>
</dbReference>
<dbReference type="AlphaFoldDB" id="A0A2J6T5J4"/>
<dbReference type="PANTHER" id="PTHR10039:SF5">
    <property type="entry name" value="NACHT DOMAIN-CONTAINING PROTEIN"/>
    <property type="match status" value="1"/>
</dbReference>
<keyword evidence="1" id="KW-0677">Repeat</keyword>
<dbReference type="InParanoid" id="A0A2J6T5J4"/>
<organism evidence="5 6">
    <name type="scientific">Hyaloscypha bicolor E</name>
    <dbReference type="NCBI Taxonomy" id="1095630"/>
    <lineage>
        <taxon>Eukaryota</taxon>
        <taxon>Fungi</taxon>
        <taxon>Dikarya</taxon>
        <taxon>Ascomycota</taxon>
        <taxon>Pezizomycotina</taxon>
        <taxon>Leotiomycetes</taxon>
        <taxon>Helotiales</taxon>
        <taxon>Hyaloscyphaceae</taxon>
        <taxon>Hyaloscypha</taxon>
        <taxon>Hyaloscypha bicolor</taxon>
    </lineage>
</organism>
<gene>
    <name evidence="5" type="ORF">K444DRAFT_440073</name>
</gene>
<dbReference type="STRING" id="1095630.A0A2J6T5J4"/>
<accession>A0A2J6T5J4</accession>
<evidence type="ECO:0000313" key="6">
    <source>
        <dbReference type="Proteomes" id="UP000235371"/>
    </source>
</evidence>
<evidence type="ECO:0000259" key="3">
    <source>
        <dbReference type="Pfam" id="PF24883"/>
    </source>
</evidence>
<feature type="compositionally biased region" description="Basic residues" evidence="2">
    <location>
        <begin position="989"/>
        <end position="1002"/>
    </location>
</feature>
<evidence type="ECO:0000259" key="4">
    <source>
        <dbReference type="Pfam" id="PF25053"/>
    </source>
</evidence>
<dbReference type="Pfam" id="PF25053">
    <property type="entry name" value="DUF7791"/>
    <property type="match status" value="1"/>
</dbReference>
<feature type="domain" description="DUF7791" evidence="4">
    <location>
        <begin position="631"/>
        <end position="694"/>
    </location>
</feature>
<dbReference type="EMBL" id="KZ613828">
    <property type="protein sequence ID" value="PMD58213.1"/>
    <property type="molecule type" value="Genomic_DNA"/>
</dbReference>
<name>A0A2J6T5J4_9HELO</name>
<dbReference type="RefSeq" id="XP_024735117.1">
    <property type="nucleotide sequence ID" value="XM_024872834.1"/>
</dbReference>
<evidence type="ECO:0000313" key="5">
    <source>
        <dbReference type="EMBL" id="PMD58213.1"/>
    </source>
</evidence>
<protein>
    <recommendedName>
        <fullName evidence="7">NACHT domain-containing protein</fullName>
    </recommendedName>
</protein>
<reference evidence="5 6" key="1">
    <citation type="submission" date="2016-04" db="EMBL/GenBank/DDBJ databases">
        <title>A degradative enzymes factory behind the ericoid mycorrhizal symbiosis.</title>
        <authorList>
            <consortium name="DOE Joint Genome Institute"/>
            <person name="Martino E."/>
            <person name="Morin E."/>
            <person name="Grelet G."/>
            <person name="Kuo A."/>
            <person name="Kohler A."/>
            <person name="Daghino S."/>
            <person name="Barry K."/>
            <person name="Choi C."/>
            <person name="Cichocki N."/>
            <person name="Clum A."/>
            <person name="Copeland A."/>
            <person name="Hainaut M."/>
            <person name="Haridas S."/>
            <person name="Labutti K."/>
            <person name="Lindquist E."/>
            <person name="Lipzen A."/>
            <person name="Khouja H.-R."/>
            <person name="Murat C."/>
            <person name="Ohm R."/>
            <person name="Olson A."/>
            <person name="Spatafora J."/>
            <person name="Veneault-Fourrey C."/>
            <person name="Henrissat B."/>
            <person name="Grigoriev I."/>
            <person name="Martin F."/>
            <person name="Perotto S."/>
        </authorList>
    </citation>
    <scope>NUCLEOTIDE SEQUENCE [LARGE SCALE GENOMIC DNA]</scope>
    <source>
        <strain evidence="5 6">E</strain>
    </source>
</reference>
<dbReference type="InterPro" id="IPR056693">
    <property type="entry name" value="DUF7791"/>
</dbReference>